<accession>A0A2P6NZR3</accession>
<keyword evidence="3" id="KW-1185">Reference proteome</keyword>
<comment type="caution">
    <text evidence="2">The sequence shown here is derived from an EMBL/GenBank/DDBJ whole genome shotgun (WGS) entry which is preliminary data.</text>
</comment>
<feature type="compositionally biased region" description="Basic and acidic residues" evidence="1">
    <location>
        <begin position="469"/>
        <end position="479"/>
    </location>
</feature>
<evidence type="ECO:0000313" key="3">
    <source>
        <dbReference type="Proteomes" id="UP000241769"/>
    </source>
</evidence>
<feature type="compositionally biased region" description="Basic and acidic residues" evidence="1">
    <location>
        <begin position="489"/>
        <end position="506"/>
    </location>
</feature>
<dbReference type="Proteomes" id="UP000241769">
    <property type="component" value="Unassembled WGS sequence"/>
</dbReference>
<dbReference type="InParanoid" id="A0A2P6NZR3"/>
<feature type="compositionally biased region" description="Low complexity" evidence="1">
    <location>
        <begin position="685"/>
        <end position="706"/>
    </location>
</feature>
<name>A0A2P6NZR3_9EUKA</name>
<feature type="region of interest" description="Disordered" evidence="1">
    <location>
        <begin position="469"/>
        <end position="506"/>
    </location>
</feature>
<dbReference type="EMBL" id="MDYQ01000003">
    <property type="protein sequence ID" value="PRP89409.1"/>
    <property type="molecule type" value="Genomic_DNA"/>
</dbReference>
<organism evidence="2 3">
    <name type="scientific">Planoprotostelium fungivorum</name>
    <dbReference type="NCBI Taxonomy" id="1890364"/>
    <lineage>
        <taxon>Eukaryota</taxon>
        <taxon>Amoebozoa</taxon>
        <taxon>Evosea</taxon>
        <taxon>Variosea</taxon>
        <taxon>Cavosteliida</taxon>
        <taxon>Cavosteliaceae</taxon>
        <taxon>Planoprotostelium</taxon>
    </lineage>
</organism>
<reference evidence="2 3" key="1">
    <citation type="journal article" date="2018" name="Genome Biol. Evol.">
        <title>Multiple Roots of Fruiting Body Formation in Amoebozoa.</title>
        <authorList>
            <person name="Hillmann F."/>
            <person name="Forbes G."/>
            <person name="Novohradska S."/>
            <person name="Ferling I."/>
            <person name="Riege K."/>
            <person name="Groth M."/>
            <person name="Westermann M."/>
            <person name="Marz M."/>
            <person name="Spaller T."/>
            <person name="Winckler T."/>
            <person name="Schaap P."/>
            <person name="Glockner G."/>
        </authorList>
    </citation>
    <scope>NUCLEOTIDE SEQUENCE [LARGE SCALE GENOMIC DNA]</scope>
    <source>
        <strain evidence="2 3">Jena</strain>
    </source>
</reference>
<sequence length="1218" mass="137640">MARCFAFNLNLTSQEVEKMRTQLTPNIMVNILCLFVLAFLSSTQAASRYVPTPHGYMRSDCIHSVPSGSILSRHPETNVLQVLDGTRTHLRDLPRCDVSIEPMFLHNKKEAVNEKSAKWELPPGYDGWTAYTAFKVPTSFDAYLGNFSVPDAPQNTPEMFFLFTGLQNEDWIPKVDPEPETGFDIIQPVLQFPADAGNYFSVKSWYVTTDIGTVYSDEIVVDSGDNIFGNMTRTGDTSWFIGSTVVSTGQTTSITVDHTRLLNQPWAYNTLEMYGAEDCSTYPTEPVLFSSLDLVYKGQSIPAEKVKWQINPKNQPVKFCNEKPVLNTNGTVVIQFEWFRPGSNRGPYACKAYVITDYTTKPITCGHLLYIELTLRYRISGQSIRWRLLNTLIEWENSKAAIQNELISYNGDQGYQYCTKATRDISMRRSASSLRLLKGRSSAYLSTGQESAVRENREPKVLRERAQTIEDQIERRGGRESSGWSTRKSSVEEDHKRSENEKDMSEDRFNTMHQGRGHQFQQNVGNMGEEPQFFNMGGMGNFVQGYQNAPRQLETTQFEKEFLQEQYDGETFSYSSYVGGQQSQPQMFADQGVGGNVFEPMSVRQQERYQQFHLLQSGNGPQQASVNTFNGNYQQPQMQQQVMMQGYQQQLPAGGHPHGRYMHNLDSIVKDDPEQFHQAANFSMHSGAGMHSSSSLHSSSGSLPPATMEGDASDLDYPVPGNIHNPIGVYLRAPEQKRLFQGGKEVVVSVEMCASPGYLLSARYTLTVTCDTDNRWNKTQPITIDRDPPFVQEITWHSVGPTKNKRVELCITLSQENGAPLDSRMLAVGVYSNTNQRKSLMLPVAMFFSGMKQSQLPATVAGLADKPKSSKTKRSVKDNGTEEYISLQQAKYWVNECWKFKFYNKEKSAIDFAPPDAIDWQQIRQTFRPYLQDYIPVSLFEKLINWSFDAGEEALKVPEMWRRGAIFFCSTQDAEALLSRPELFLIRFSSTGCLNFAFHRPSLPDNQGEIKPTNDDEILYYIDVLVKKGFNIVLKSGAVMGSEFLREWGNNINYRPREGKYGPIATMLSNKSPGANSAPQTPATPFMDTNPNPATPINNQTFTSFLQDRTDKKRKMKVSTEDDSSSSYGNDNSTVTGKVEITVRGLKTQKVYGCILVETMDIQLSEFKKMIWSELDDLPQERKFNFASSRGNKITSKQETTRTVRETVGDNVISIVED</sequence>
<evidence type="ECO:0000313" key="2">
    <source>
        <dbReference type="EMBL" id="PRP89409.1"/>
    </source>
</evidence>
<feature type="region of interest" description="Disordered" evidence="1">
    <location>
        <begin position="1072"/>
        <end position="1131"/>
    </location>
</feature>
<evidence type="ECO:0000256" key="1">
    <source>
        <dbReference type="SAM" id="MobiDB-lite"/>
    </source>
</evidence>
<feature type="compositionally biased region" description="Polar residues" evidence="1">
    <location>
        <begin position="1072"/>
        <end position="1107"/>
    </location>
</feature>
<gene>
    <name evidence="2" type="ORF">PROFUN_01272</name>
</gene>
<dbReference type="OrthoDB" id="3256306at2759"/>
<feature type="region of interest" description="Disordered" evidence="1">
    <location>
        <begin position="685"/>
        <end position="713"/>
    </location>
</feature>
<protein>
    <submittedName>
        <fullName evidence="2">Uncharacterized protein</fullName>
    </submittedName>
</protein>
<proteinExistence type="predicted"/>
<dbReference type="AlphaFoldDB" id="A0A2P6NZR3"/>